<proteinExistence type="predicted"/>
<gene>
    <name evidence="6" type="ORF">B0J12DRAFT_730615</name>
</gene>
<evidence type="ECO:0000256" key="4">
    <source>
        <dbReference type="SAM" id="MobiDB-lite"/>
    </source>
</evidence>
<dbReference type="PANTHER" id="PTHR31001">
    <property type="entry name" value="UNCHARACTERIZED TRANSCRIPTIONAL REGULATORY PROTEIN"/>
    <property type="match status" value="1"/>
</dbReference>
<reference evidence="6 7" key="1">
    <citation type="journal article" date="2021" name="Nat. Commun.">
        <title>Genetic determinants of endophytism in the Arabidopsis root mycobiome.</title>
        <authorList>
            <person name="Mesny F."/>
            <person name="Miyauchi S."/>
            <person name="Thiergart T."/>
            <person name="Pickel B."/>
            <person name="Atanasova L."/>
            <person name="Karlsson M."/>
            <person name="Huettel B."/>
            <person name="Barry K.W."/>
            <person name="Haridas S."/>
            <person name="Chen C."/>
            <person name="Bauer D."/>
            <person name="Andreopoulos W."/>
            <person name="Pangilinan J."/>
            <person name="LaButti K."/>
            <person name="Riley R."/>
            <person name="Lipzen A."/>
            <person name="Clum A."/>
            <person name="Drula E."/>
            <person name="Henrissat B."/>
            <person name="Kohler A."/>
            <person name="Grigoriev I.V."/>
            <person name="Martin F.M."/>
            <person name="Hacquard S."/>
        </authorList>
    </citation>
    <scope>NUCLEOTIDE SEQUENCE [LARGE SCALE GENOMIC DNA]</scope>
    <source>
        <strain evidence="6 7">MPI-SDFR-AT-0080</strain>
    </source>
</reference>
<dbReference type="Pfam" id="PF00172">
    <property type="entry name" value="Zn_clus"/>
    <property type="match status" value="1"/>
</dbReference>
<feature type="compositionally biased region" description="Acidic residues" evidence="4">
    <location>
        <begin position="209"/>
        <end position="219"/>
    </location>
</feature>
<dbReference type="PANTHER" id="PTHR31001:SF50">
    <property type="entry name" value="ZN(II)2CYS6 TRANSCRIPTION FACTOR (EUROFUNG)"/>
    <property type="match status" value="1"/>
</dbReference>
<dbReference type="InterPro" id="IPR036864">
    <property type="entry name" value="Zn2-C6_fun-type_DNA-bd_sf"/>
</dbReference>
<feature type="region of interest" description="Disordered" evidence="4">
    <location>
        <begin position="90"/>
        <end position="125"/>
    </location>
</feature>
<evidence type="ECO:0000256" key="3">
    <source>
        <dbReference type="ARBA" id="ARBA00023242"/>
    </source>
</evidence>
<feature type="region of interest" description="Disordered" evidence="4">
    <location>
        <begin position="198"/>
        <end position="223"/>
    </location>
</feature>
<accession>A0ABQ8G2U4</accession>
<dbReference type="Proteomes" id="UP000774617">
    <property type="component" value="Unassembled WGS sequence"/>
</dbReference>
<organism evidence="6 7">
    <name type="scientific">Macrophomina phaseolina</name>
    <dbReference type="NCBI Taxonomy" id="35725"/>
    <lineage>
        <taxon>Eukaryota</taxon>
        <taxon>Fungi</taxon>
        <taxon>Dikarya</taxon>
        <taxon>Ascomycota</taxon>
        <taxon>Pezizomycotina</taxon>
        <taxon>Dothideomycetes</taxon>
        <taxon>Dothideomycetes incertae sedis</taxon>
        <taxon>Botryosphaeriales</taxon>
        <taxon>Botryosphaeriaceae</taxon>
        <taxon>Macrophomina</taxon>
    </lineage>
</organism>
<keyword evidence="2" id="KW-0479">Metal-binding</keyword>
<comment type="subcellular location">
    <subcellularLocation>
        <location evidence="1">Nucleus</location>
    </subcellularLocation>
</comment>
<dbReference type="SMART" id="SM00066">
    <property type="entry name" value="GAL4"/>
    <property type="match status" value="1"/>
</dbReference>
<evidence type="ECO:0000259" key="5">
    <source>
        <dbReference type="PROSITE" id="PS50048"/>
    </source>
</evidence>
<feature type="compositionally biased region" description="Polar residues" evidence="4">
    <location>
        <begin position="13"/>
        <end position="32"/>
    </location>
</feature>
<dbReference type="Gene3D" id="4.10.240.10">
    <property type="entry name" value="Zn(2)-C6 fungal-type DNA-binding domain"/>
    <property type="match status" value="1"/>
</dbReference>
<evidence type="ECO:0000313" key="6">
    <source>
        <dbReference type="EMBL" id="KAH7042726.1"/>
    </source>
</evidence>
<feature type="domain" description="Zn(2)-C6 fungal-type" evidence="5">
    <location>
        <begin position="41"/>
        <end position="70"/>
    </location>
</feature>
<dbReference type="InterPro" id="IPR007219">
    <property type="entry name" value="XnlR_reg_dom"/>
</dbReference>
<comment type="caution">
    <text evidence="6">The sequence shown here is derived from an EMBL/GenBank/DDBJ whole genome shotgun (WGS) entry which is preliminary data.</text>
</comment>
<evidence type="ECO:0000256" key="2">
    <source>
        <dbReference type="ARBA" id="ARBA00022723"/>
    </source>
</evidence>
<protein>
    <submittedName>
        <fullName evidence="6">Fungal-specific transcription factor domain-containing protein</fullName>
    </submittedName>
</protein>
<dbReference type="InterPro" id="IPR050613">
    <property type="entry name" value="Sec_Metabolite_Reg"/>
</dbReference>
<evidence type="ECO:0000256" key="1">
    <source>
        <dbReference type="ARBA" id="ARBA00004123"/>
    </source>
</evidence>
<evidence type="ECO:0000313" key="7">
    <source>
        <dbReference type="Proteomes" id="UP000774617"/>
    </source>
</evidence>
<name>A0ABQ8G2U4_9PEZI</name>
<dbReference type="SMART" id="SM00906">
    <property type="entry name" value="Fungal_trans"/>
    <property type="match status" value="1"/>
</dbReference>
<dbReference type="Pfam" id="PF04082">
    <property type="entry name" value="Fungal_trans"/>
    <property type="match status" value="1"/>
</dbReference>
<dbReference type="EMBL" id="JAGTJR010000024">
    <property type="protein sequence ID" value="KAH7042726.1"/>
    <property type="molecule type" value="Genomic_DNA"/>
</dbReference>
<dbReference type="SUPFAM" id="SSF57701">
    <property type="entry name" value="Zn2/Cys6 DNA-binding domain"/>
    <property type="match status" value="1"/>
</dbReference>
<dbReference type="PROSITE" id="PS50048">
    <property type="entry name" value="ZN2_CY6_FUNGAL_2"/>
    <property type="match status" value="1"/>
</dbReference>
<sequence length="739" mass="81928">MPSAPPNPESFLSRRSSPVTATSNPQSFDSVSARTNANLRSCTSCRRRKVRCNKETPCSNCTRNGVTCIFPPPGRARPTRRVRRAEIPHLDRGNPASSGQSPPLLPQVPGFQSRESETAASPAARVTLTDTYALSAPTTIDRQSQVPTEPTSGIGQWVERCLYLGERPPNSFYQLGRQSTASAGGHSHSSSLARLTELLTGPPGASPCDSEEEDEEIDTASDAASTDTVDHLFLSAESSPDCPAFMLGFNLPDDSPRNLHPSPSQIPFYWQTFVENVDPLIKIFHIPSMNKVMRDVQRITRFLSPRKEALVFSIYLATVTSMTPTEVQELLSQEKEALVAQYRLATEKALARAEFLTSPDLTTLQTFVLFLFCMRGREHPRFTWTMTALAVRVAQGMGLHEVRRGSGLSPYDTEVSLRLWLSIWLLDLRTALDQGSDFLVPDPSSDERLPLNVNDTDFDSNSIEYPCSRTGMTDMAPTLAKYEIGSLMKKMRRFEAASERSGVRPTPSSDWDDMVQTAALCKSEIESKYLKNCAAGDSFQLFTTLNTRLFFAEVPLLGYDPILYSDFRPTLPSSAISRLFAASMEAIECSYNVISLSTLPRCARLFRTYVNWHAISIILEELCLQPNETDLAQRGWNAIELALTCCSSSPPSQKQDVSWKSLVKLMRKAKRRREASQPLSTRQRAETGSELSNLNMAMPDIWPMSDTGTPSLWSAEFLYESVGRGMSIDLGNSPGDAID</sequence>
<dbReference type="CDD" id="cd12148">
    <property type="entry name" value="fungal_TF_MHR"/>
    <property type="match status" value="1"/>
</dbReference>
<keyword evidence="3" id="KW-0539">Nucleus</keyword>
<keyword evidence="7" id="KW-1185">Reference proteome</keyword>
<feature type="region of interest" description="Disordered" evidence="4">
    <location>
        <begin position="1"/>
        <end position="32"/>
    </location>
</feature>
<dbReference type="InterPro" id="IPR001138">
    <property type="entry name" value="Zn2Cys6_DnaBD"/>
</dbReference>
<dbReference type="PROSITE" id="PS00463">
    <property type="entry name" value="ZN2_CY6_FUNGAL_1"/>
    <property type="match status" value="1"/>
</dbReference>
<dbReference type="CDD" id="cd00067">
    <property type="entry name" value="GAL4"/>
    <property type="match status" value="1"/>
</dbReference>
<feature type="region of interest" description="Disordered" evidence="4">
    <location>
        <begin position="669"/>
        <end position="690"/>
    </location>
</feature>